<dbReference type="STRING" id="296218.AWN68_08780"/>
<dbReference type="Pfam" id="PF13365">
    <property type="entry name" value="Trypsin_2"/>
    <property type="match status" value="1"/>
</dbReference>
<dbReference type="SUPFAM" id="SSF50494">
    <property type="entry name" value="Trypsin-like serine proteases"/>
    <property type="match status" value="1"/>
</dbReference>
<keyword evidence="1" id="KW-0732">Signal</keyword>
<protein>
    <recommendedName>
        <fullName evidence="4">Serine protease</fullName>
    </recommendedName>
</protein>
<dbReference type="InterPro" id="IPR009003">
    <property type="entry name" value="Peptidase_S1_PA"/>
</dbReference>
<dbReference type="AlphaFoldDB" id="A0A150X243"/>
<dbReference type="InterPro" id="IPR050966">
    <property type="entry name" value="Glutamyl_endopeptidase"/>
</dbReference>
<organism evidence="2 3">
    <name type="scientific">Roseivirga echinicomitans</name>
    <dbReference type="NCBI Taxonomy" id="296218"/>
    <lineage>
        <taxon>Bacteria</taxon>
        <taxon>Pseudomonadati</taxon>
        <taxon>Bacteroidota</taxon>
        <taxon>Cytophagia</taxon>
        <taxon>Cytophagales</taxon>
        <taxon>Roseivirgaceae</taxon>
        <taxon>Roseivirga</taxon>
    </lineage>
</organism>
<dbReference type="GO" id="GO:0006508">
    <property type="term" value="P:proteolysis"/>
    <property type="evidence" value="ECO:0007669"/>
    <property type="project" value="InterPro"/>
</dbReference>
<dbReference type="Gene3D" id="2.40.10.10">
    <property type="entry name" value="Trypsin-like serine proteases"/>
    <property type="match status" value="2"/>
</dbReference>
<dbReference type="OrthoDB" id="9770276at2"/>
<keyword evidence="3" id="KW-1185">Reference proteome</keyword>
<name>A0A150X243_9BACT</name>
<comment type="caution">
    <text evidence="2">The sequence shown here is derived from an EMBL/GenBank/DDBJ whole genome shotgun (WGS) entry which is preliminary data.</text>
</comment>
<dbReference type="PANTHER" id="PTHR15462">
    <property type="entry name" value="SERINE PROTEASE"/>
    <property type="match status" value="1"/>
</dbReference>
<proteinExistence type="predicted"/>
<dbReference type="PROSITE" id="PS00134">
    <property type="entry name" value="TRYPSIN_HIS"/>
    <property type="match status" value="1"/>
</dbReference>
<dbReference type="PANTHER" id="PTHR15462:SF8">
    <property type="entry name" value="SERINE PROTEASE"/>
    <property type="match status" value="1"/>
</dbReference>
<dbReference type="Proteomes" id="UP000075615">
    <property type="component" value="Unassembled WGS sequence"/>
</dbReference>
<dbReference type="RefSeq" id="WP_068417321.1">
    <property type="nucleotide sequence ID" value="NZ_LRDB01000050.1"/>
</dbReference>
<evidence type="ECO:0000256" key="1">
    <source>
        <dbReference type="ARBA" id="ARBA00022729"/>
    </source>
</evidence>
<evidence type="ECO:0000313" key="3">
    <source>
        <dbReference type="Proteomes" id="UP000075615"/>
    </source>
</evidence>
<accession>A0A150X243</accession>
<evidence type="ECO:0008006" key="4">
    <source>
        <dbReference type="Google" id="ProtNLM"/>
    </source>
</evidence>
<dbReference type="GO" id="GO:0004252">
    <property type="term" value="F:serine-type endopeptidase activity"/>
    <property type="evidence" value="ECO:0007669"/>
    <property type="project" value="InterPro"/>
</dbReference>
<evidence type="ECO:0000313" key="2">
    <source>
        <dbReference type="EMBL" id="KYG72787.1"/>
    </source>
</evidence>
<dbReference type="EMBL" id="LRDB01000050">
    <property type="protein sequence ID" value="KYG72787.1"/>
    <property type="molecule type" value="Genomic_DNA"/>
</dbReference>
<dbReference type="InterPro" id="IPR043504">
    <property type="entry name" value="Peptidase_S1_PA_chymotrypsin"/>
</dbReference>
<dbReference type="InterPro" id="IPR018114">
    <property type="entry name" value="TRYPSIN_HIS"/>
</dbReference>
<reference evidence="2 3" key="1">
    <citation type="submission" date="2016-01" db="EMBL/GenBank/DDBJ databases">
        <title>Genome sequencing of Roseivirga echinicomitans KMM 6058.</title>
        <authorList>
            <person name="Selvaratnam C."/>
            <person name="Thevarajoo S."/>
            <person name="Goh K.M."/>
            <person name="Ee R."/>
            <person name="Chan K.-G."/>
            <person name="Chong C.S."/>
        </authorList>
    </citation>
    <scope>NUCLEOTIDE SEQUENCE [LARGE SCALE GENOMIC DNA]</scope>
    <source>
        <strain evidence="2 3">KMM 6058</strain>
    </source>
</reference>
<gene>
    <name evidence="2" type="ORF">AWN68_08780</name>
</gene>
<sequence length="308" mass="33879">MKPISLPNSPEVNKELKSTKSEDLSKLKDLRFKVHRELEILDSLIENVAIRSVCGDSNEAQHVERYDGTLGVTQDFVKKLSPSIGQLQWSPFIYRDFRGPSRSQGNVQGLSWGSGALISSDLFLTAGHCFHQTMGIWTRPSENGSVLPETELAKLMQVNFNYQFAKHTNTILPVDTFPVLELVDYQIEPIDFAIVRLGKNSKGESPGDKYPKLSLALSNFVSPGEMLCVIQHPKGSPKKIEAGPLHSTDGIRLYYDSIDTLGASSGAPILWAETEKIVGVHTNGGCTLNSGYNYGNSIQAIAKVTSHF</sequence>